<name>A0A1Y1RZQ2_9SPIO</name>
<reference evidence="2 3" key="1">
    <citation type="submission" date="2017-03" db="EMBL/GenBank/DDBJ databases">
        <title>Draft Genome sequence of Marispirochaeta sp. strain JC444.</title>
        <authorList>
            <person name="Shivani Y."/>
            <person name="Subhash Y."/>
            <person name="Sasikala C."/>
            <person name="Ramana C."/>
        </authorList>
    </citation>
    <scope>NUCLEOTIDE SEQUENCE [LARGE SCALE GENOMIC DNA]</scope>
    <source>
        <strain evidence="2 3">JC444</strain>
    </source>
</reference>
<keyword evidence="3" id="KW-1185">Reference proteome</keyword>
<evidence type="ECO:0000256" key="1">
    <source>
        <dbReference type="SAM" id="SignalP"/>
    </source>
</evidence>
<dbReference type="AlphaFoldDB" id="A0A1Y1RZQ2"/>
<dbReference type="OrthoDB" id="369857at2"/>
<comment type="caution">
    <text evidence="2">The sequence shown here is derived from an EMBL/GenBank/DDBJ whole genome shotgun (WGS) entry which is preliminary data.</text>
</comment>
<gene>
    <name evidence="2" type="ORF">B4O97_06710</name>
</gene>
<feature type="chain" id="PRO_5012508131" description="Outer membrane protein beta-barrel domain-containing protein" evidence="1">
    <location>
        <begin position="21"/>
        <end position="304"/>
    </location>
</feature>
<evidence type="ECO:0008006" key="4">
    <source>
        <dbReference type="Google" id="ProtNLM"/>
    </source>
</evidence>
<feature type="signal peptide" evidence="1">
    <location>
        <begin position="1"/>
        <end position="20"/>
    </location>
</feature>
<keyword evidence="1" id="KW-0732">Signal</keyword>
<evidence type="ECO:0000313" key="3">
    <source>
        <dbReference type="Proteomes" id="UP000192343"/>
    </source>
</evidence>
<proteinExistence type="predicted"/>
<evidence type="ECO:0000313" key="2">
    <source>
        <dbReference type="EMBL" id="ORC36275.1"/>
    </source>
</evidence>
<dbReference type="STRING" id="1963862.B4O97_06710"/>
<dbReference type="RefSeq" id="WP_083049422.1">
    <property type="nucleotide sequence ID" value="NZ_MWQY01000006.1"/>
</dbReference>
<organism evidence="2 3">
    <name type="scientific">Marispirochaeta aestuarii</name>
    <dbReference type="NCBI Taxonomy" id="1963862"/>
    <lineage>
        <taxon>Bacteria</taxon>
        <taxon>Pseudomonadati</taxon>
        <taxon>Spirochaetota</taxon>
        <taxon>Spirochaetia</taxon>
        <taxon>Spirochaetales</taxon>
        <taxon>Spirochaetaceae</taxon>
        <taxon>Marispirochaeta</taxon>
    </lineage>
</organism>
<dbReference type="Proteomes" id="UP000192343">
    <property type="component" value="Unassembled WGS sequence"/>
</dbReference>
<accession>A0A1Y1RZQ2</accession>
<sequence>MKNGCSVLYVCIVSALLLQAPLVGEGADRPALVPMLGYELIRLDSEEAYSISTGGAVVGETLSFVGLYTRSVFDGYPAPAYSDTYHGIELLLDMDRNRHQAVGLFKSESDRPVSGGLDTFQAAAVYGYEILSGSRVNLAVGGGLGVSDFGLDSPVIPVPFVRLKYRSPLLEAGFDFITGPSLAFTLFPQQRIRFNGDLRIDEFRDVRDLIFEASLGYRFFDSESPAGDFAGFDLGVKSDVLSFVSADHDQAYELHYYGVFARLDLTFLALTGGYAFQGRERWEDDSTADTGDGYFVSLAGLWQF</sequence>
<protein>
    <recommendedName>
        <fullName evidence="4">Outer membrane protein beta-barrel domain-containing protein</fullName>
    </recommendedName>
</protein>
<dbReference type="EMBL" id="MWQY01000006">
    <property type="protein sequence ID" value="ORC36275.1"/>
    <property type="molecule type" value="Genomic_DNA"/>
</dbReference>